<reference evidence="1 2" key="1">
    <citation type="submission" date="2020-08" db="EMBL/GenBank/DDBJ databases">
        <title>Sequencing the genomes of 1000 actinobacteria strains.</title>
        <authorList>
            <person name="Klenk H.-P."/>
        </authorList>
    </citation>
    <scope>NUCLEOTIDE SEQUENCE [LARGE SCALE GENOMIC DNA]</scope>
    <source>
        <strain evidence="1 2">DSM 43768</strain>
    </source>
</reference>
<accession>A0A7X0NMJ7</accession>
<evidence type="ECO:0000313" key="2">
    <source>
        <dbReference type="Proteomes" id="UP000565579"/>
    </source>
</evidence>
<proteinExistence type="predicted"/>
<dbReference type="EMBL" id="JACHMI010000001">
    <property type="protein sequence ID" value="MBB6546170.1"/>
    <property type="molecule type" value="Genomic_DNA"/>
</dbReference>
<gene>
    <name evidence="1" type="ORF">HD593_000965</name>
</gene>
<dbReference type="AlphaFoldDB" id="A0A7X0NMJ7"/>
<organism evidence="1 2">
    <name type="scientific">Nonomuraea rubra</name>
    <dbReference type="NCBI Taxonomy" id="46180"/>
    <lineage>
        <taxon>Bacteria</taxon>
        <taxon>Bacillati</taxon>
        <taxon>Actinomycetota</taxon>
        <taxon>Actinomycetes</taxon>
        <taxon>Streptosporangiales</taxon>
        <taxon>Streptosporangiaceae</taxon>
        <taxon>Nonomuraea</taxon>
    </lineage>
</organism>
<dbReference type="RefSeq" id="WP_281402446.1">
    <property type="nucleotide sequence ID" value="NZ_JBHMCK010000014.1"/>
</dbReference>
<evidence type="ECO:0000313" key="1">
    <source>
        <dbReference type="EMBL" id="MBB6546170.1"/>
    </source>
</evidence>
<keyword evidence="2" id="KW-1185">Reference proteome</keyword>
<sequence>MSEAKGPGYGWWSYAARERLVQLTLGEPGFEEAAVVLPIGD</sequence>
<name>A0A7X0NMJ7_9ACTN</name>
<dbReference type="Proteomes" id="UP000565579">
    <property type="component" value="Unassembled WGS sequence"/>
</dbReference>
<protein>
    <submittedName>
        <fullName evidence="1">Uncharacterized protein</fullName>
    </submittedName>
</protein>
<comment type="caution">
    <text evidence="1">The sequence shown here is derived from an EMBL/GenBank/DDBJ whole genome shotgun (WGS) entry which is preliminary data.</text>
</comment>